<dbReference type="InterPro" id="IPR014030">
    <property type="entry name" value="Ketoacyl_synth_N"/>
</dbReference>
<feature type="compositionally biased region" description="Low complexity" evidence="7">
    <location>
        <begin position="6121"/>
        <end position="6137"/>
    </location>
</feature>
<organism evidence="11 12">
    <name type="scientific">Dactylosporangium aurantiacum</name>
    <dbReference type="NCBI Taxonomy" id="35754"/>
    <lineage>
        <taxon>Bacteria</taxon>
        <taxon>Bacillati</taxon>
        <taxon>Actinomycetota</taxon>
        <taxon>Actinomycetes</taxon>
        <taxon>Micromonosporales</taxon>
        <taxon>Micromonosporaceae</taxon>
        <taxon>Dactylosporangium</taxon>
    </lineage>
</organism>
<dbReference type="Proteomes" id="UP001058003">
    <property type="component" value="Chromosome"/>
</dbReference>
<dbReference type="PANTHER" id="PTHR43775">
    <property type="entry name" value="FATTY ACID SYNTHASE"/>
    <property type="match status" value="1"/>
</dbReference>
<feature type="domain" description="Ketosynthase family 3 (KS3)" evidence="9">
    <location>
        <begin position="2890"/>
        <end position="3304"/>
    </location>
</feature>
<dbReference type="InterPro" id="IPR020807">
    <property type="entry name" value="PKS_DH"/>
</dbReference>
<dbReference type="CDD" id="cd08952">
    <property type="entry name" value="KR_1_SDR_x"/>
    <property type="match status" value="1"/>
</dbReference>
<dbReference type="InterPro" id="IPR016036">
    <property type="entry name" value="Malonyl_transacylase_ACP-bd"/>
</dbReference>
<dbReference type="InterPro" id="IPR032821">
    <property type="entry name" value="PKS_assoc"/>
</dbReference>
<feature type="active site" description="Proton donor; for dehydratase activity" evidence="6">
    <location>
        <position position="5472"/>
    </location>
</feature>
<feature type="active site" description="Proton acceptor; for dehydratase activity" evidence="6">
    <location>
        <position position="1803"/>
    </location>
</feature>
<dbReference type="InterPro" id="IPR002364">
    <property type="entry name" value="Quin_OxRdtase/zeta-crystal_CS"/>
</dbReference>
<dbReference type="CDD" id="cd08956">
    <property type="entry name" value="KR_3_FAS_SDR_x"/>
    <property type="match status" value="2"/>
</dbReference>
<dbReference type="CDD" id="cd05195">
    <property type="entry name" value="enoyl_red"/>
    <property type="match status" value="1"/>
</dbReference>
<evidence type="ECO:0000256" key="5">
    <source>
        <dbReference type="ARBA" id="ARBA00023315"/>
    </source>
</evidence>
<dbReference type="Gene3D" id="3.40.50.720">
    <property type="entry name" value="NAD(P)-binding Rossmann-like Domain"/>
    <property type="match status" value="5"/>
</dbReference>
<dbReference type="SMART" id="SM01294">
    <property type="entry name" value="PKS_PP_betabranch"/>
    <property type="match status" value="3"/>
</dbReference>
<keyword evidence="4" id="KW-0511">Multifunctional enzyme</keyword>
<feature type="domain" description="PKS/mFAS DH" evidence="10">
    <location>
        <begin position="1771"/>
        <end position="2088"/>
    </location>
</feature>
<feature type="region of interest" description="C-terminal hotdog fold" evidence="6">
    <location>
        <begin position="5412"/>
        <end position="5560"/>
    </location>
</feature>
<dbReference type="SMART" id="SM00825">
    <property type="entry name" value="PKS_KS"/>
    <property type="match status" value="4"/>
</dbReference>
<dbReference type="Pfam" id="PF14765">
    <property type="entry name" value="PS-DH"/>
    <property type="match status" value="2"/>
</dbReference>
<reference evidence="11" key="1">
    <citation type="submission" date="2021-04" db="EMBL/GenBank/DDBJ databases">
        <title>Dactylosporangium aurantiacum NRRL B-8018 full assembly.</title>
        <authorList>
            <person name="Hartkoorn R.C."/>
            <person name="Beaudoing E."/>
            <person name="Hot D."/>
        </authorList>
    </citation>
    <scope>NUCLEOTIDE SEQUENCE</scope>
    <source>
        <strain evidence="11">NRRL B-8018</strain>
    </source>
</reference>
<evidence type="ECO:0000256" key="7">
    <source>
        <dbReference type="SAM" id="MobiDB-lite"/>
    </source>
</evidence>
<dbReference type="SMART" id="SM00827">
    <property type="entry name" value="PKS_AT"/>
    <property type="match status" value="3"/>
</dbReference>
<dbReference type="InterPro" id="IPR049900">
    <property type="entry name" value="PKS_mFAS_DH"/>
</dbReference>
<feature type="compositionally biased region" description="Pro residues" evidence="7">
    <location>
        <begin position="3306"/>
        <end position="3319"/>
    </location>
</feature>
<dbReference type="Pfam" id="PF21089">
    <property type="entry name" value="PKS_DH_N"/>
    <property type="match status" value="2"/>
</dbReference>
<dbReference type="SUPFAM" id="SSF52151">
    <property type="entry name" value="FabD/lysophospholipase-like"/>
    <property type="match status" value="4"/>
</dbReference>
<feature type="active site" description="Proton acceptor; for dehydratase activity" evidence="6">
    <location>
        <position position="5304"/>
    </location>
</feature>
<dbReference type="Pfam" id="PF00109">
    <property type="entry name" value="ketoacyl-synt"/>
    <property type="match status" value="4"/>
</dbReference>
<dbReference type="GO" id="GO:0031177">
    <property type="term" value="F:phosphopantetheine binding"/>
    <property type="evidence" value="ECO:0007669"/>
    <property type="project" value="InterPro"/>
</dbReference>
<feature type="region of interest" description="Disordered" evidence="7">
    <location>
        <begin position="4319"/>
        <end position="4371"/>
    </location>
</feature>
<feature type="region of interest" description="C-terminal hotdog fold" evidence="6">
    <location>
        <begin position="1902"/>
        <end position="2088"/>
    </location>
</feature>
<feature type="compositionally biased region" description="Basic and acidic residues" evidence="7">
    <location>
        <begin position="4327"/>
        <end position="4363"/>
    </location>
</feature>
<dbReference type="Gene3D" id="1.10.1200.10">
    <property type="entry name" value="ACP-like"/>
    <property type="match status" value="4"/>
</dbReference>
<dbReference type="InterPro" id="IPR036291">
    <property type="entry name" value="NAD(P)-bd_dom_sf"/>
</dbReference>
<dbReference type="EMBL" id="CP073767">
    <property type="protein sequence ID" value="UWZ58435.1"/>
    <property type="molecule type" value="Genomic_DNA"/>
</dbReference>
<dbReference type="PROSITE" id="PS01162">
    <property type="entry name" value="QOR_ZETA_CRYSTAL"/>
    <property type="match status" value="1"/>
</dbReference>
<dbReference type="FunFam" id="3.40.366.10:FF:000002">
    <property type="entry name" value="Probable polyketide synthase 2"/>
    <property type="match status" value="1"/>
</dbReference>
<keyword evidence="12" id="KW-1185">Reference proteome</keyword>
<gene>
    <name evidence="11" type="ORF">Daura_21005</name>
</gene>
<evidence type="ECO:0000256" key="3">
    <source>
        <dbReference type="ARBA" id="ARBA00022679"/>
    </source>
</evidence>
<dbReference type="Pfam" id="PF08240">
    <property type="entry name" value="ADH_N"/>
    <property type="match status" value="1"/>
</dbReference>
<dbReference type="InterPro" id="IPR057326">
    <property type="entry name" value="KR_dom"/>
</dbReference>
<protein>
    <submittedName>
        <fullName evidence="11">SDR family NAD(P)-dependent oxidoreductase</fullName>
    </submittedName>
</protein>
<dbReference type="PROSITE" id="PS00606">
    <property type="entry name" value="KS3_1"/>
    <property type="match status" value="3"/>
</dbReference>
<dbReference type="SMART" id="SM00823">
    <property type="entry name" value="PKS_PP"/>
    <property type="match status" value="4"/>
</dbReference>
<dbReference type="InterPro" id="IPR001227">
    <property type="entry name" value="Ac_transferase_dom_sf"/>
</dbReference>
<dbReference type="SUPFAM" id="SSF50129">
    <property type="entry name" value="GroES-like"/>
    <property type="match status" value="1"/>
</dbReference>
<dbReference type="PROSITE" id="PS00012">
    <property type="entry name" value="PHOSPHOPANTETHEINE"/>
    <property type="match status" value="3"/>
</dbReference>
<dbReference type="PROSITE" id="PS52004">
    <property type="entry name" value="KS3_2"/>
    <property type="match status" value="4"/>
</dbReference>
<dbReference type="Gene3D" id="3.30.70.3290">
    <property type="match status" value="3"/>
</dbReference>
<proteinExistence type="predicted"/>
<feature type="domain" description="Ketosynthase family 3 (KS3)" evidence="9">
    <location>
        <begin position="880"/>
        <end position="1302"/>
    </location>
</feature>
<dbReference type="Gene3D" id="3.90.180.10">
    <property type="entry name" value="Medium-chain alcohol dehydrogenases, catalytic domain"/>
    <property type="match status" value="1"/>
</dbReference>
<dbReference type="GO" id="GO:0004312">
    <property type="term" value="F:fatty acid synthase activity"/>
    <property type="evidence" value="ECO:0007669"/>
    <property type="project" value="TreeGrafter"/>
</dbReference>
<dbReference type="Pfam" id="PF00550">
    <property type="entry name" value="PP-binding"/>
    <property type="match status" value="4"/>
</dbReference>
<feature type="domain" description="Ketosynthase family 3 (KS3)" evidence="9">
    <location>
        <begin position="4375"/>
        <end position="4800"/>
    </location>
</feature>
<dbReference type="FunFam" id="1.10.1200.10:FF:000007">
    <property type="entry name" value="Probable polyketide synthase pks17"/>
    <property type="match status" value="2"/>
</dbReference>
<dbReference type="Pfam" id="PF13602">
    <property type="entry name" value="ADH_zinc_N_2"/>
    <property type="match status" value="1"/>
</dbReference>
<dbReference type="InterPro" id="IPR014031">
    <property type="entry name" value="Ketoacyl_synth_C"/>
</dbReference>
<dbReference type="Pfam" id="PF02801">
    <property type="entry name" value="Ketoacyl-synt_C"/>
    <property type="match status" value="4"/>
</dbReference>
<dbReference type="InterPro" id="IPR013154">
    <property type="entry name" value="ADH-like_N"/>
</dbReference>
<evidence type="ECO:0000259" key="10">
    <source>
        <dbReference type="PROSITE" id="PS52019"/>
    </source>
</evidence>
<evidence type="ECO:0000259" key="9">
    <source>
        <dbReference type="PROSITE" id="PS52004"/>
    </source>
</evidence>
<dbReference type="FunFam" id="3.40.47.10:FF:000019">
    <property type="entry name" value="Polyketide synthase type I"/>
    <property type="match status" value="3"/>
</dbReference>
<dbReference type="InterPro" id="IPR050091">
    <property type="entry name" value="PKS_NRPS_Biosynth_Enz"/>
</dbReference>
<evidence type="ECO:0000256" key="6">
    <source>
        <dbReference type="PROSITE-ProRule" id="PRU01363"/>
    </source>
</evidence>
<feature type="domain" description="Carrier" evidence="8">
    <location>
        <begin position="6033"/>
        <end position="6107"/>
    </location>
</feature>
<dbReference type="CDD" id="cd00833">
    <property type="entry name" value="PKS"/>
    <property type="match status" value="4"/>
</dbReference>
<dbReference type="PANTHER" id="PTHR43775:SF51">
    <property type="entry name" value="INACTIVE PHENOLPHTHIOCEROL SYNTHESIS POLYKETIDE SYNTHASE TYPE I PKS1-RELATED"/>
    <property type="match status" value="1"/>
</dbReference>
<keyword evidence="5" id="KW-0012">Acyltransferase</keyword>
<dbReference type="InterPro" id="IPR018201">
    <property type="entry name" value="Ketoacyl_synth_AS"/>
</dbReference>
<evidence type="ECO:0000313" key="11">
    <source>
        <dbReference type="EMBL" id="UWZ58435.1"/>
    </source>
</evidence>
<dbReference type="GO" id="GO:0006633">
    <property type="term" value="P:fatty acid biosynthetic process"/>
    <property type="evidence" value="ECO:0007669"/>
    <property type="project" value="InterPro"/>
</dbReference>
<dbReference type="PROSITE" id="PS52019">
    <property type="entry name" value="PKS_MFAS_DH"/>
    <property type="match status" value="2"/>
</dbReference>
<dbReference type="SMART" id="SM00826">
    <property type="entry name" value="PKS_DH"/>
    <property type="match status" value="2"/>
</dbReference>
<feature type="region of interest" description="Disordered" evidence="7">
    <location>
        <begin position="6121"/>
        <end position="6140"/>
    </location>
</feature>
<dbReference type="InterPro" id="IPR016035">
    <property type="entry name" value="Acyl_Trfase/lysoPLipase"/>
</dbReference>
<evidence type="ECO:0000313" key="12">
    <source>
        <dbReference type="Proteomes" id="UP001058003"/>
    </source>
</evidence>
<dbReference type="InterPro" id="IPR006162">
    <property type="entry name" value="Ppantetheine_attach_site"/>
</dbReference>
<sequence length="6159" mass="634471">MANPDGNDETMDGAAAVAVIGLSCRLPQAPDPDAFWRLLAGGVDAVGAAPAGREAHTAGLPGGYLDDIDAFDAAFFGISPREAAAMDPRQRIALELAWEALQDARLVPEDLRGSRTGVYAGAIWDDYAALAGRTAPGEHTMAGLHRGIIANRVSHVLGLRGPSLVVDTGQSSSLVAVQLACDGLRRGETNLALAGGLNVILAPESSLTAQRFGGLSPDGRCFTFDERANGFVRGEGGAVLVLKLLSRAVADGDRVYAVLAGGAVNNDGPGEALTVPSRAGQEEVIRQAYERSGVPMTAVRYVELHGTGTRVGDPIEAAALGATLGAGRGGATALPVGSVKTNVGHLEGAAGIVGLLKVVLSMWHRRLPPSLHFRTAAPGVPLPALGLRVQTELTGWPQPDGPLVAGVSSFGMGGTNCHVVVTAAPAPATTPTADAGDATPLPFVVSGRTAEGLRAQAGRLLERLAAAPLTAVARSLATTRSHLPHRAAVVADSREALLDGLAAVAGGRPADGVASGPVSRGGTAFVLPGDEPQWTRTARELLAASDAFGEHFRACAEALDPLTGWSLLDAVHGRPGAPQPEHPRAALPGTFAVTTSLAHLWKHHGVAPAALVGHSHGEVAAAYVAGALSLDDAARVIAGRAEPEAGPQALAGTDAPAGRLTCFSAATGTAGTGDAVEELTAAGHTRLIELSGRPVLDAATVRACTGAQVITTLGEGDAHRRFLVALATAYTTGAEPDWDTLLPAGDPVDLPTQAFVRKRFWLPETPAAAAAAPPAAAHRPPVGHVVDQAGAERLVRTHAAAVLGLDGWADVDPVLTFKELGFDSTLAVELAARLAAETGVRVHGSAVFDLPTVRQLGAHLRDELAGVAPVAVGAAPGGAGEPIAIVATACRLPGDVRSPDDLWRLVAAGTDAITGFPTNRGWDVAALRAKGCATGSGGFLHDADEFDAEFFDLSAREAVAMDPQQRLLLQTSWEALERAGIDPASLAGEPVGVFVGAMPQEYGPRLAGGDAEHAGMLLTGTTGSVASGRIAYVLGLQGPAITVDTACSSSLVAVHLAVRALRSGECGMALAGGVSVMAAPGIFVEFSRQGGLAPDGRCKAFGADADGTAWAEGVGMLVLERLSDAQAAGHDVLAVIRGSAVNNDGASNGLTAPNGRSQQRAIRLALADAAVDAAEVDAVEAHGTGTRLGDPIEAQALLATYGAAPGRPADRPLLLGSLKSNIGHAQAAAGVAAVIKMVEALRHGELPATLHAARPSSYVDWDRGGVALLHGHTPWPAVPRPRRAAVSSFGISGTNAHLILEQAPTAPRTPAPHPDPAPVPWVVSAKTPEALQARAGQLAEHLAANPAAHRTDPARVGWTLATARGGLPHRAAVLGRDHDTLLAGLRALAAGDSPANGAEGVAGTGRVVFVFPGQGAQWRQMAAGLLDEEPVFAARIAECAEALAPFVDWSLTEVLRDTVPGWEHRVDVVQPALWAVMIGLAALWRRHGVHPDAVVGHSQGEIAAACVAGALTLADGARIVALRSRALTALAGTGTMAAVSLPADQVRDRIGDAPLHVAVCNGPASTVVAGPPLETRQFVAAAVAAGVRAKLIDVDYASHSPAVEPLRDELATALAPVRPVAAAVPLYSTVTGEPVEPTDLDAGYWWRNLRQPVRFDAAVRALARDGHTLFVEVSPHPVLTTPVEDALARLGVAGAAVGTLRRDHGDTAQLRTAVAHAYTRGAGVDWTAVFAPAARRPVDLPTYPFARRRFWLAPRPDTGDPAGLGLASAGHPLLGAAVPLAEGDGVVLTGRLSETAQPWLADHAVNGTVLFPATGFIELALHAAGACGAAGVDELVIEAPLALPTGGSAELQVTATGPHDGGARRVTVHARTGDGPWTRHAAGTLADDLPPAVAVPATPTGATPVDLAGAYASLAAAGYGYGPAFQGLHRMWRHDGGTHADVTGAADVTDGLSEDGYGIHPATLDAALHPLVLDRGRVELPFVWQRVRRHRPARGGLRVRITPAGPDLHHLEVADASGAAVLTADVGLRPLPSARPGLLELRWEPGAAPAAARALPRLADVELSATDGTVVLPAPAGDVHEVTAAVLADVQRWLAEPGTAAATLAVVTAGGTRPGAGDPAPDPAQAAVWGLLRTAQTEHPERFLLLDVAPGTARADVDAALAAAEPQAAWRRGGLFVPRLQPAPAPLAVPDAGAPWRLTAGTTGTVDGLTAAAYPDAAEPLRDGQVRVAVRAVGINFRDVLIALGMYPQPEQVGSEAAGIVTEVGPGVTGLTPGDRVLGPWRGATGPTAVVDADLALPVPDGWSFAEAAAVPVVYATAYHALVTVAAVQPGDRVLVHAAAGGVGLAAGQIARLLGAEVFGTASPAKHPMLLAAGFDEAHLASSRTLEFAGRFGGAAGNGMDVVLNCLAGEFTDTSLDLVAPGGRFVEIGKTDLRDPETLARTHPWVRYLPFDLFDLPAAELRQMLVVLLDWFRAGQLTLPPVTTFDLRQAPAALRHVQHAAHVGKVVLTLPRPAAADGTVLVTGGTGGLGAHLAEHLVRAHGMRHLLLVSRTGPDAPGAAGLVERLAGLGATATVAACDVADREQVRRLLAGIPAERPLTAVVHAAGVLRDAAVNGLTREQLGAVLRPKADAAAHLDELTRDLDLAAFVLFSSAIGVLGGPGQANYAAANTWLDALAQARAAAGHPATSVAWGLWDAGSAMTGELSRADLDRLRRGGLAAMPVPDGLALFDAALTAGLPTVVAARLDRAALAAADVPPPLRGLAHPARAADRGAGRPAWRRQFADAPAAQRPGLLVDLVRAHTATVLAHPDPAAIDAGRPFKELGFDSLTSVELRNRLAKATGLTLPVTVVFAHPSITELAAHLHDLHQDTPSPAPAAAPVAPGAPPAPAEPIAIVGMACRYPGGVRSPEDLWRLVADGRDAIGPFPDGRGWPGGQPYARVGGFIDDADTFDAELFGVSPREALAMDPQQRLLLQIAWEAFERAGMSPTQLRGSRTAVYAGVIAQEYGPRNGAPAALLGHLLTGTNTSVASGRLAYTFGLEGPAVTVDTACSSSLVAVHLAVQALRAGECDAALAGGVTVIASPTIFDQFHAQGGLAADGRCKPFTADADGTGFGDGAGVVVLQRLSDALTQGRTIHAIIRGTAINQDGASNGLTAPNGTAQQRLIHHTLTNAGLTPTDIDAIETHGTGTTLGDPIEAHALHHTYAQHRTNHTPLYLGSIKANIGHTQAAAGIAGLIKMTKAIHHNTLPPTPHTTNPTPHIPWHPHHLQLLTHTTPWPNHHRPRRAAISSFGISGTNAHLILEQPPNQPTPTAPPPAPALPGLLSGPSPRSLARQAGQLAAHLGGRELTAAEAHTLATVRAHHTHRAVFHGAAALTALAEGRTDARLVTGAARDGRLAFVFAGQGAQRPGAGRELYDTFPVFAAALDAVCARLDPLLGGPLRDVMFAEPGTDGAELLARTAWTQPALFALETALFRLVESWGVVPDYLTGHSIGELAAAHVAGVLSLDDAAVLVAHRGRLMSELPVTGAMAALEASEAELAAYLREHGGDASIAAVNAERSVVVAGDVAAVAAAGAHFAALGRRVRRLAVRHAFHSPHVDAVLPRFREVAERLTYHRPAVPIVSDVTGRLADPAELATADYWVRHVREAVRFADAVGTLAGLGVGRWLELAPNPTLGQLVRDHPAAAGHPVAATLHRTRPEPEALLTAVATLHAGGQPVDWAAVAPGPYPVADLPTFAFEQESYWYLPEPPVAAASGTPGDPAPARHRVVWRATTTAPAAPAGRWLVLAPAGAAAAAWATRLPEVLGDAGTVHVTSVEQLPAALAAAPDRGVVSLLALADPAGTLALLRAADTAGHRGPLWILTQGAVAAVGTDRPVPAQAQVWGLGITAALELPALRVALADLPALPSDGALTALRAAIGGGEDQVAIRGATVFARRLVEDTADAGRAASGPDAGGRAWRTSGTALVVGGTGGLGRQVARRLVECGARRVVLVSRRGPAAPGADQARAELTALGAEVAVEACDAADRGALSRLLRRVTAGHGPIRTVVHAAGTVADTPLRALDADAFAAVTAKVAVAANLDALLGGAPLDAFVLFTSIAGVWGSGGQAAYAAANAACDALAARRRALGRTATAIAWGVWAGDGMAADPELAAGLRRRGLRQMPPPAALDELERALAADETHLVVSDVDWPRFLGLYQAGSPRPLMAELTGAAHRTDPPPAPDTPTPAWQRELLGLPEAGRSDAALDLVMRRTADVTGRAADRIDADRPFRDLGFDSVLAVELSAVLSAETGLRLPATLAFDHPTPAAAAAHLAALVTPVPQPENGPENRPENRPGTRPENRPGTRPENRPGTRPEIRPEPRPEAPAATPVPAAAEPIAIVGMACRYPGGIHDPEDLWRTVAGEIDATGPFPTDRGWDVERLYHPDPDHPGTCTTDRGGFLYDAADFDPAFFDITPREALATDPQQRLLLQLAWEVCEHAGVDPGTLRGSDTGVFVGAWSQPYGGGMGHGAAGSEGYLLTGTTGSVASGRIAYTLGLQGPAVTVDTACSSSLVAVHLAVQALRSGECELGMAGGATVMADPGVFTEFSRQRGLAPDGRCKPFAAAADGTGWSEGAGLLLLERLSTARAKGHRVLGLIHGSAVNQDGASNGLTAPNGPAQQRVIHQALAAAGLDARDVDAVEAHGTGTRLGDPIEAQAIIATYGRRPADRPLWLGSIKSNIGHTQAAAGVAGIIKMVQAMRHGELPRTLHVDEPTPRVDWSAGTVALLTGHTPWPRRGQGRYAAVSAFGVSGTNAHVVLGEAPPPAGRAATGEDVREDTAHPLPLPLSARSEPALRAQAARLAAFLRAEPRTPAAAVGHALHTGRALLEHRAVVHADPADLPAALDRLAAGDTGRGVTTGRATGAAKVAVLFSGQGAQRAGMGRELHAAFPVFAAALDELCDLLDPHLPRPLREVMWAAEGTPEAALLDRTEYTQPALFAFEVATFALLYSHGVRPAQLLGHSIGELSAACAAGVLSRADAARLVAARGRLMGALPDGGGMLSVRAGVDVVAPIVAAFPGRADIAAVNGPESTVVSGDDDAVAAIGARLAALGHRTRPLRTSHAFHSPLLEPMLDRFRAVAAELTWHEPAIPIVSNVTGAAARPGELTDPEYWVRHARGTVRFHDGVRGLPGLGVTALIEAGPDTALTGLARGCLPGADAMPMVAVRRPRHPEPAGYLAALAALHVHGAAVDWTDLHAGSGDTHVELPLYPFQNQRFWLDAPRPDQRDADAPGHPLIDALVELDDGALLYTGRMSLRGQPWVYDHVVFDEIVVPGTTWVELTAWAGREVGCPVVAEFTHESPLLLTPGRVVDLQLRLGAPDGDGRRTVTLRCRARDGAARKDWVALGRGALAAGEPVAGAGPDDLAAWPPAGAEPLDADRFYDRHDELGFYHWGASFRSLRRAWRRGEELFAEVRYPDRCDFGGYDLHPAFFDATMHALGLDRISEDLTGLLADRGGDTERPRIPFGWRGVRLHGRGTRSLRVRLTPSAEGTTIAVADEAGRLVADVEAVAMLPVSMQQLKASLTAPLHESLFHLDWSPLAVGAAPDPAGFAVAGPSAAAVAAAAGLPPAAAHPDLTAAAGAGTVLLPWWDGRDLTELLTTVQGWLATPGGDRGRLVLLTRGAMVTGPGDTVADPAAAAPWGLLRSAQTEHPDRFVLCDVDTDPATLAALPSVLAAAAAQGEPQVAIRAGQPLRPAVTRVPASAGANTGTAAGQLLDPAGTVLVTGGTGTLGGLLARHLVTAHGARHLALVSRGGTAPAGLVEELTGLGASVRVHACDIGDRDQVAALLAGIGPDLTAVVHAAGLLDDAVVTQLTGEQLARVLRPKVDGARHLHELTRDLPVRSFVLLSAAAGVLGGPGQANYAAANAYLDALAWHRQGLGLPATSLAWGLWERPSGVTAHLGAADLHRIARSGMRGLGDAEALELFDVALATGAAALLPAALDPAAIRDAGTVPALLRRLARTAPAATVAPVPAAEEHFADRVAALPAANRHRALVDLVTTHVATVTDHPAHTVDVQRPFRELGFDSLMALELRNRLVQVTGLQLPPTLVFDHPTAALLAERLSALLAQVPTGERAAAATTAAPTAAPMPVPAAAAAEGPQGSGIELMDVDELVRLALG</sequence>
<evidence type="ECO:0000256" key="2">
    <source>
        <dbReference type="ARBA" id="ARBA00022553"/>
    </source>
</evidence>
<dbReference type="InterPro" id="IPR011032">
    <property type="entry name" value="GroES-like_sf"/>
</dbReference>
<dbReference type="InterPro" id="IPR036736">
    <property type="entry name" value="ACP-like_sf"/>
</dbReference>
<dbReference type="InterPro" id="IPR042104">
    <property type="entry name" value="PKS_dehydratase_sf"/>
</dbReference>
<dbReference type="Gene3D" id="3.40.366.10">
    <property type="entry name" value="Malonyl-Coenzyme A Acyl Carrier Protein, domain 2"/>
    <property type="match status" value="4"/>
</dbReference>
<dbReference type="Gene3D" id="3.10.129.110">
    <property type="entry name" value="Polyketide synthase dehydratase"/>
    <property type="match status" value="2"/>
</dbReference>
<dbReference type="SMART" id="SM00829">
    <property type="entry name" value="PKS_ER"/>
    <property type="match status" value="1"/>
</dbReference>
<dbReference type="InterPro" id="IPR016039">
    <property type="entry name" value="Thiolase-like"/>
</dbReference>
<name>A0A9Q9MKY8_9ACTN</name>
<dbReference type="KEGG" id="daur:Daura_21005"/>
<dbReference type="InterPro" id="IPR049551">
    <property type="entry name" value="PKS_DH_C"/>
</dbReference>
<dbReference type="GO" id="GO:0004315">
    <property type="term" value="F:3-oxoacyl-[acyl-carrier-protein] synthase activity"/>
    <property type="evidence" value="ECO:0007669"/>
    <property type="project" value="InterPro"/>
</dbReference>
<dbReference type="PROSITE" id="PS50075">
    <property type="entry name" value="CARRIER"/>
    <property type="match status" value="4"/>
</dbReference>
<dbReference type="InterPro" id="IPR014043">
    <property type="entry name" value="Acyl_transferase_dom"/>
</dbReference>
<dbReference type="SUPFAM" id="SSF53901">
    <property type="entry name" value="Thiolase-like"/>
    <property type="match status" value="4"/>
</dbReference>
<feature type="domain" description="Ketosynthase family 3 (KS3)" evidence="9">
    <location>
        <begin position="14"/>
        <end position="423"/>
    </location>
</feature>
<feature type="domain" description="Carrier" evidence="8">
    <location>
        <begin position="2790"/>
        <end position="2868"/>
    </location>
</feature>
<dbReference type="SUPFAM" id="SSF55048">
    <property type="entry name" value="Probable ACP-binding domain of malonyl-CoA ACP transacylase"/>
    <property type="match status" value="3"/>
</dbReference>
<feature type="domain" description="Carrier" evidence="8">
    <location>
        <begin position="4240"/>
        <end position="4317"/>
    </location>
</feature>
<dbReference type="InterPro" id="IPR013968">
    <property type="entry name" value="PKS_KR"/>
</dbReference>
<dbReference type="InterPro" id="IPR020843">
    <property type="entry name" value="ER"/>
</dbReference>
<evidence type="ECO:0000259" key="8">
    <source>
        <dbReference type="PROSITE" id="PS50075"/>
    </source>
</evidence>
<evidence type="ECO:0000256" key="1">
    <source>
        <dbReference type="ARBA" id="ARBA00022450"/>
    </source>
</evidence>
<feature type="domain" description="PKS/mFAS DH" evidence="10">
    <location>
        <begin position="5273"/>
        <end position="5560"/>
    </location>
</feature>
<dbReference type="InterPro" id="IPR049552">
    <property type="entry name" value="PKS_DH_N"/>
</dbReference>
<keyword evidence="2" id="KW-0597">Phosphoprotein</keyword>
<accession>A0A9Q9MKY8</accession>
<feature type="active site" description="Proton donor; for dehydratase activity" evidence="6">
    <location>
        <position position="1965"/>
    </location>
</feature>
<feature type="domain" description="Carrier" evidence="8">
    <location>
        <begin position="789"/>
        <end position="864"/>
    </location>
</feature>
<feature type="region of interest" description="N-terminal hotdog fold" evidence="6">
    <location>
        <begin position="1771"/>
        <end position="1892"/>
    </location>
</feature>
<dbReference type="GO" id="GO:0016491">
    <property type="term" value="F:oxidoreductase activity"/>
    <property type="evidence" value="ECO:0007669"/>
    <property type="project" value="InterPro"/>
</dbReference>
<dbReference type="SUPFAM" id="SSF51735">
    <property type="entry name" value="NAD(P)-binding Rossmann-fold domains"/>
    <property type="match status" value="7"/>
</dbReference>
<dbReference type="Pfam" id="PF16197">
    <property type="entry name" value="KAsynt_C_assoc"/>
    <property type="match status" value="4"/>
</dbReference>
<dbReference type="GO" id="GO:0008270">
    <property type="term" value="F:zinc ion binding"/>
    <property type="evidence" value="ECO:0007669"/>
    <property type="project" value="InterPro"/>
</dbReference>
<keyword evidence="3" id="KW-0808">Transferase</keyword>
<keyword evidence="1" id="KW-0596">Phosphopantetheine</keyword>
<dbReference type="SUPFAM" id="SSF47336">
    <property type="entry name" value="ACP-like"/>
    <property type="match status" value="4"/>
</dbReference>
<dbReference type="SMART" id="SM00822">
    <property type="entry name" value="PKS_KR"/>
    <property type="match status" value="3"/>
</dbReference>
<dbReference type="InterPro" id="IPR009081">
    <property type="entry name" value="PP-bd_ACP"/>
</dbReference>
<dbReference type="Gene3D" id="3.40.47.10">
    <property type="match status" value="4"/>
</dbReference>
<feature type="region of interest" description="Disordered" evidence="7">
    <location>
        <begin position="3301"/>
        <end position="3326"/>
    </location>
</feature>
<dbReference type="InterPro" id="IPR020841">
    <property type="entry name" value="PKS_Beta-ketoAc_synthase_dom"/>
</dbReference>
<dbReference type="Pfam" id="PF00698">
    <property type="entry name" value="Acyl_transf_1"/>
    <property type="match status" value="4"/>
</dbReference>
<dbReference type="Pfam" id="PF08659">
    <property type="entry name" value="KR"/>
    <property type="match status" value="3"/>
</dbReference>
<evidence type="ECO:0000256" key="4">
    <source>
        <dbReference type="ARBA" id="ARBA00023268"/>
    </source>
</evidence>
<dbReference type="InterPro" id="IPR020806">
    <property type="entry name" value="PKS_PP-bd"/>
</dbReference>
<feature type="region of interest" description="N-terminal hotdog fold" evidence="6">
    <location>
        <begin position="5273"/>
        <end position="5397"/>
    </location>
</feature>